<sequence>MNETLLVNGARKLRLLAGCARPDCCAIAATLSQFYAYRIQGWLLWERGGHVVRRVYFRDMYIAGASMIQGVDQVRPSLALQTSKK</sequence>
<evidence type="ECO:0000313" key="2">
    <source>
        <dbReference type="Proteomes" id="UP000319383"/>
    </source>
</evidence>
<evidence type="ECO:0000313" key="1">
    <source>
        <dbReference type="EMBL" id="QDU42717.1"/>
    </source>
</evidence>
<protein>
    <submittedName>
        <fullName evidence="1">Uncharacterized protein</fullName>
    </submittedName>
</protein>
<gene>
    <name evidence="1" type="ORF">Mal52_11840</name>
</gene>
<dbReference type="EMBL" id="CP036276">
    <property type="protein sequence ID" value="QDU42717.1"/>
    <property type="molecule type" value="Genomic_DNA"/>
</dbReference>
<dbReference type="AlphaFoldDB" id="A0A517ZJV0"/>
<dbReference type="KEGG" id="sdyn:Mal52_11840"/>
<dbReference type="Proteomes" id="UP000319383">
    <property type="component" value="Chromosome"/>
</dbReference>
<proteinExistence type="predicted"/>
<organism evidence="1 2">
    <name type="scientific">Symmachiella dynata</name>
    <dbReference type="NCBI Taxonomy" id="2527995"/>
    <lineage>
        <taxon>Bacteria</taxon>
        <taxon>Pseudomonadati</taxon>
        <taxon>Planctomycetota</taxon>
        <taxon>Planctomycetia</taxon>
        <taxon>Planctomycetales</taxon>
        <taxon>Planctomycetaceae</taxon>
        <taxon>Symmachiella</taxon>
    </lineage>
</organism>
<reference evidence="1 2" key="1">
    <citation type="submission" date="2019-02" db="EMBL/GenBank/DDBJ databases">
        <title>Deep-cultivation of Planctomycetes and their phenomic and genomic characterization uncovers novel biology.</title>
        <authorList>
            <person name="Wiegand S."/>
            <person name="Jogler M."/>
            <person name="Boedeker C."/>
            <person name="Pinto D."/>
            <person name="Vollmers J."/>
            <person name="Rivas-Marin E."/>
            <person name="Kohn T."/>
            <person name="Peeters S.H."/>
            <person name="Heuer A."/>
            <person name="Rast P."/>
            <person name="Oberbeckmann S."/>
            <person name="Bunk B."/>
            <person name="Jeske O."/>
            <person name="Meyerdierks A."/>
            <person name="Storesund J.E."/>
            <person name="Kallscheuer N."/>
            <person name="Luecker S."/>
            <person name="Lage O.M."/>
            <person name="Pohl T."/>
            <person name="Merkel B.J."/>
            <person name="Hornburger P."/>
            <person name="Mueller R.-W."/>
            <person name="Bruemmer F."/>
            <person name="Labrenz M."/>
            <person name="Spormann A.M."/>
            <person name="Op den Camp H."/>
            <person name="Overmann J."/>
            <person name="Amann R."/>
            <person name="Jetten M.S.M."/>
            <person name="Mascher T."/>
            <person name="Medema M.H."/>
            <person name="Devos D.P."/>
            <person name="Kaster A.-K."/>
            <person name="Ovreas L."/>
            <person name="Rohde M."/>
            <person name="Galperin M.Y."/>
            <person name="Jogler C."/>
        </authorList>
    </citation>
    <scope>NUCLEOTIDE SEQUENCE [LARGE SCALE GENOMIC DNA]</scope>
    <source>
        <strain evidence="1 2">Mal52</strain>
    </source>
</reference>
<accession>A0A517ZJV0</accession>
<keyword evidence="2" id="KW-1185">Reference proteome</keyword>
<name>A0A517ZJV0_9PLAN</name>